<evidence type="ECO:0000313" key="3">
    <source>
        <dbReference type="Proteomes" id="UP001239994"/>
    </source>
</evidence>
<dbReference type="EMBL" id="JAROKS010000012">
    <property type="protein sequence ID" value="KAK1799341.1"/>
    <property type="molecule type" value="Genomic_DNA"/>
</dbReference>
<dbReference type="Proteomes" id="UP001239994">
    <property type="component" value="Unassembled WGS sequence"/>
</dbReference>
<evidence type="ECO:0000256" key="1">
    <source>
        <dbReference type="SAM" id="MobiDB-lite"/>
    </source>
</evidence>
<gene>
    <name evidence="2" type="ORF">P4O66_007580</name>
</gene>
<keyword evidence="3" id="KW-1185">Reference proteome</keyword>
<accession>A0AAD8ZHL4</accession>
<evidence type="ECO:0000313" key="2">
    <source>
        <dbReference type="EMBL" id="KAK1799341.1"/>
    </source>
</evidence>
<dbReference type="AlphaFoldDB" id="A0AAD8ZHL4"/>
<feature type="compositionally biased region" description="Basic and acidic residues" evidence="1">
    <location>
        <begin position="93"/>
        <end position="108"/>
    </location>
</feature>
<proteinExistence type="predicted"/>
<reference evidence="2" key="1">
    <citation type="submission" date="2023-03" db="EMBL/GenBank/DDBJ databases">
        <title>Electrophorus voltai genome.</title>
        <authorList>
            <person name="Bian C."/>
        </authorList>
    </citation>
    <scope>NUCLEOTIDE SEQUENCE</scope>
    <source>
        <strain evidence="2">CB-2022</strain>
        <tissue evidence="2">Muscle</tissue>
    </source>
</reference>
<feature type="region of interest" description="Disordered" evidence="1">
    <location>
        <begin position="69"/>
        <end position="140"/>
    </location>
</feature>
<comment type="caution">
    <text evidence="2">The sequence shown here is derived from an EMBL/GenBank/DDBJ whole genome shotgun (WGS) entry which is preliminary data.</text>
</comment>
<organism evidence="2 3">
    <name type="scientific">Electrophorus voltai</name>
    <dbReference type="NCBI Taxonomy" id="2609070"/>
    <lineage>
        <taxon>Eukaryota</taxon>
        <taxon>Metazoa</taxon>
        <taxon>Chordata</taxon>
        <taxon>Craniata</taxon>
        <taxon>Vertebrata</taxon>
        <taxon>Euteleostomi</taxon>
        <taxon>Actinopterygii</taxon>
        <taxon>Neopterygii</taxon>
        <taxon>Teleostei</taxon>
        <taxon>Ostariophysi</taxon>
        <taxon>Gymnotiformes</taxon>
        <taxon>Gymnotoidei</taxon>
        <taxon>Gymnotidae</taxon>
        <taxon>Electrophorus</taxon>
    </lineage>
</organism>
<name>A0AAD8ZHL4_9TELE</name>
<sequence>MPPIKKSFPAHPHLGRHHACKHSLRLVKRCPEHLLRARAMPAQSWAETPGRPYGPGLAPLDPCWGSAKPLSSRPLERGGHLECNPPAQSQPSWKKEQDAWARRAEKATNSDSSQSAERAGPRPITRNQWRRDSTPLRHLHPATCGPYGLGASRALASAALRPEEAGNMEEEPSVLYIRHL</sequence>
<protein>
    <submittedName>
        <fullName evidence="2">Uncharacterized protein</fullName>
    </submittedName>
</protein>